<organism evidence="1 2">
    <name type="scientific">Pseudoalteromonas rubra</name>
    <dbReference type="NCBI Taxonomy" id="43658"/>
    <lineage>
        <taxon>Bacteria</taxon>
        <taxon>Pseudomonadati</taxon>
        <taxon>Pseudomonadota</taxon>
        <taxon>Gammaproteobacteria</taxon>
        <taxon>Alteromonadales</taxon>
        <taxon>Pseudoalteromonadaceae</taxon>
        <taxon>Pseudoalteromonas</taxon>
    </lineage>
</organism>
<evidence type="ECO:0000313" key="1">
    <source>
        <dbReference type="EMBL" id="TMP21171.1"/>
    </source>
</evidence>
<dbReference type="Proteomes" id="UP000310249">
    <property type="component" value="Unassembled WGS sequence"/>
</dbReference>
<proteinExistence type="predicted"/>
<dbReference type="RefSeq" id="WP_171045452.1">
    <property type="nucleotide sequence ID" value="NZ_PNCI01000169.1"/>
</dbReference>
<evidence type="ECO:0000313" key="2">
    <source>
        <dbReference type="Proteomes" id="UP000310249"/>
    </source>
</evidence>
<comment type="caution">
    <text evidence="1">The sequence shown here is derived from an EMBL/GenBank/DDBJ whole genome shotgun (WGS) entry which is preliminary data.</text>
</comment>
<reference evidence="1 2" key="1">
    <citation type="submission" date="2018-01" db="EMBL/GenBank/DDBJ databases">
        <authorList>
            <person name="Paulsen S."/>
            <person name="Gram L.K."/>
        </authorList>
    </citation>
    <scope>NUCLEOTIDE SEQUENCE [LARGE SCALE GENOMIC DNA]</scope>
    <source>
        <strain evidence="1 2">S2676</strain>
    </source>
</reference>
<dbReference type="EMBL" id="PNCI01000169">
    <property type="protein sequence ID" value="TMP21171.1"/>
    <property type="molecule type" value="Genomic_DNA"/>
</dbReference>
<feature type="non-terminal residue" evidence="1">
    <location>
        <position position="111"/>
    </location>
</feature>
<gene>
    <name evidence="1" type="ORF">CWB99_24095</name>
</gene>
<name>A0A5S3WFP0_9GAMM</name>
<sequence>NKAIRIQHYNAVALKSYYINTRLTRNRLGSKFRKCLYEAVEEFFGVTLDIEKSGSAGLYHYNGDKLKAMFIELDVNNIEIRIPKDVQLVVEVGATQVHEIEKFAKTQSELD</sequence>
<accession>A0A5S3WFP0</accession>
<reference evidence="2" key="2">
    <citation type="submission" date="2019-06" db="EMBL/GenBank/DDBJ databases">
        <title>Co-occurence of chitin degradation, pigmentation and bioactivity in marine Pseudoalteromonas.</title>
        <authorList>
            <person name="Sonnenschein E.C."/>
            <person name="Bech P.K."/>
        </authorList>
    </citation>
    <scope>NUCLEOTIDE SEQUENCE [LARGE SCALE GENOMIC DNA]</scope>
    <source>
        <strain evidence="2">S2676</strain>
    </source>
</reference>
<protein>
    <submittedName>
        <fullName evidence="1">Uncharacterized protein</fullName>
    </submittedName>
</protein>
<dbReference type="AlphaFoldDB" id="A0A5S3WFP0"/>
<feature type="non-terminal residue" evidence="1">
    <location>
        <position position="1"/>
    </location>
</feature>